<feature type="signal peptide" evidence="1">
    <location>
        <begin position="1"/>
        <end position="20"/>
    </location>
</feature>
<keyword evidence="1" id="KW-0732">Signal</keyword>
<feature type="chain" id="PRO_5026328133" evidence="1">
    <location>
        <begin position="21"/>
        <end position="193"/>
    </location>
</feature>
<evidence type="ECO:0000256" key="1">
    <source>
        <dbReference type="SAM" id="SignalP"/>
    </source>
</evidence>
<dbReference type="EMBL" id="GIKN01003976">
    <property type="protein sequence ID" value="NIE46249.1"/>
    <property type="molecule type" value="Transcribed_RNA"/>
</dbReference>
<dbReference type="OrthoDB" id="6503484at2759"/>
<sequence length="193" mass="21329">MKSLLAATCLLGLLVFTVNARTLTEQKSSVGAEFKSAAEEAFLLSEIFDDVGEALAQDEELNSVSDGYFIRDLWAKGKEALKNATQKATSSVKGAYDEAKEHFTKAAKEAQQKLKEKAAEIMSKILTKIAGQYAVEDSVSRPDFMKILLNLIKGVSQRLFNVGRVWENLSADANEKQEKLPRIGNLSYMFTLL</sequence>
<accession>A0A6G5A631</accession>
<protein>
    <submittedName>
        <fullName evidence="2">Putative conserved secreted protein</fullName>
    </submittedName>
</protein>
<dbReference type="AlphaFoldDB" id="A0A6G5A631"/>
<organism evidence="2">
    <name type="scientific">Rhipicephalus microplus</name>
    <name type="common">Cattle tick</name>
    <name type="synonym">Boophilus microplus</name>
    <dbReference type="NCBI Taxonomy" id="6941"/>
    <lineage>
        <taxon>Eukaryota</taxon>
        <taxon>Metazoa</taxon>
        <taxon>Ecdysozoa</taxon>
        <taxon>Arthropoda</taxon>
        <taxon>Chelicerata</taxon>
        <taxon>Arachnida</taxon>
        <taxon>Acari</taxon>
        <taxon>Parasitiformes</taxon>
        <taxon>Ixodida</taxon>
        <taxon>Ixodoidea</taxon>
        <taxon>Ixodidae</taxon>
        <taxon>Rhipicephalinae</taxon>
        <taxon>Rhipicephalus</taxon>
        <taxon>Boophilus</taxon>
    </lineage>
</organism>
<dbReference type="VEuPathDB" id="VectorBase:LOC119178072"/>
<evidence type="ECO:0000313" key="2">
    <source>
        <dbReference type="EMBL" id="NIE46249.1"/>
    </source>
</evidence>
<proteinExistence type="predicted"/>
<reference evidence="2" key="1">
    <citation type="submission" date="2020-03" db="EMBL/GenBank/DDBJ databases">
        <title>A transcriptome and proteome of the tick Rhipicephalus microplus shaped by the genetic composition of its hosts and developmental stage.</title>
        <authorList>
            <person name="Garcia G.R."/>
            <person name="Ribeiro J.M.C."/>
            <person name="Maruyama S.R."/>
            <person name="Gardinasse L.G."/>
            <person name="Nelson K."/>
            <person name="Ferreira B.R."/>
            <person name="Andrade T.G."/>
            <person name="Santos I.K.F.M."/>
        </authorList>
    </citation>
    <scope>NUCLEOTIDE SEQUENCE</scope>
    <source>
        <strain evidence="2">NSGR</strain>
        <tissue evidence="2">Salivary glands</tissue>
    </source>
</reference>
<name>A0A6G5A631_RHIMP</name>